<keyword evidence="1" id="KW-1133">Transmembrane helix</keyword>
<dbReference type="RefSeq" id="WP_182326321.1">
    <property type="nucleotide sequence ID" value="NZ_CP058554.1"/>
</dbReference>
<organism evidence="3 4">
    <name type="scientific">Comamonas piscis</name>
    <dbReference type="NCBI Taxonomy" id="1562974"/>
    <lineage>
        <taxon>Bacteria</taxon>
        <taxon>Pseudomonadati</taxon>
        <taxon>Pseudomonadota</taxon>
        <taxon>Betaproteobacteria</taxon>
        <taxon>Burkholderiales</taxon>
        <taxon>Comamonadaceae</taxon>
        <taxon>Comamonas</taxon>
    </lineage>
</organism>
<feature type="transmembrane region" description="Helical" evidence="1">
    <location>
        <begin position="39"/>
        <end position="58"/>
    </location>
</feature>
<keyword evidence="2" id="KW-0732">Signal</keyword>
<sequence>MLALSALCMLLGLAALALAMDRHAAHLPVAGSGLKARRWLQVLGAAGLVASLVCILAVMDSGLAWITWLGLLAPATLCIALAMGWAVRGTKARKR</sequence>
<name>A0A7G5ED17_9BURK</name>
<feature type="signal peptide" evidence="2">
    <location>
        <begin position="1"/>
        <end position="19"/>
    </location>
</feature>
<evidence type="ECO:0000256" key="1">
    <source>
        <dbReference type="SAM" id="Phobius"/>
    </source>
</evidence>
<dbReference type="Proteomes" id="UP000515240">
    <property type="component" value="Chromosome"/>
</dbReference>
<gene>
    <name evidence="3" type="ORF">HS961_03060</name>
</gene>
<keyword evidence="1" id="KW-0472">Membrane</keyword>
<proteinExistence type="predicted"/>
<protein>
    <submittedName>
        <fullName evidence="3">DUF3325 family protein</fullName>
    </submittedName>
</protein>
<keyword evidence="1" id="KW-0812">Transmembrane</keyword>
<dbReference type="InterPro" id="IPR021762">
    <property type="entry name" value="DUF3325"/>
</dbReference>
<feature type="transmembrane region" description="Helical" evidence="1">
    <location>
        <begin position="65"/>
        <end position="87"/>
    </location>
</feature>
<evidence type="ECO:0000313" key="3">
    <source>
        <dbReference type="EMBL" id="QMV71892.1"/>
    </source>
</evidence>
<dbReference type="Pfam" id="PF11804">
    <property type="entry name" value="DUF3325"/>
    <property type="match status" value="1"/>
</dbReference>
<dbReference type="EMBL" id="CP058554">
    <property type="protein sequence ID" value="QMV71892.1"/>
    <property type="molecule type" value="Genomic_DNA"/>
</dbReference>
<keyword evidence="4" id="KW-1185">Reference proteome</keyword>
<reference evidence="3 4" key="1">
    <citation type="journal article" date="2020" name="G3 (Bethesda)">
        <title>CeMbio - The Caenorhabditis elegans Microbiome Resource.</title>
        <authorList>
            <person name="Dirksen P."/>
            <person name="Assie A."/>
            <person name="Zimmermann J."/>
            <person name="Zhang F."/>
            <person name="Tietje A.M."/>
            <person name="Marsh S.A."/>
            <person name="Felix M.A."/>
            <person name="Shapira M."/>
            <person name="Kaleta C."/>
            <person name="Schulenburg H."/>
            <person name="Samuel B."/>
        </authorList>
    </citation>
    <scope>NUCLEOTIDE SEQUENCE [LARGE SCALE GENOMIC DNA]</scope>
    <source>
        <strain evidence="3 4">BIGb0172</strain>
    </source>
</reference>
<evidence type="ECO:0000256" key="2">
    <source>
        <dbReference type="SAM" id="SignalP"/>
    </source>
</evidence>
<accession>A0A7G5ED17</accession>
<dbReference type="KEGG" id="cpis:HS961_03060"/>
<evidence type="ECO:0000313" key="4">
    <source>
        <dbReference type="Proteomes" id="UP000515240"/>
    </source>
</evidence>
<feature type="chain" id="PRO_5028921105" evidence="2">
    <location>
        <begin position="20"/>
        <end position="95"/>
    </location>
</feature>
<dbReference type="AlphaFoldDB" id="A0A7G5ED17"/>